<reference evidence="1 2" key="1">
    <citation type="journal article" date="2014" name="PLoS Genet.">
        <title>Phylogenetically driven sequencing of extremely halophilic archaea reveals strategies for static and dynamic osmo-response.</title>
        <authorList>
            <person name="Becker E.A."/>
            <person name="Seitzer P.M."/>
            <person name="Tritt A."/>
            <person name="Larsen D."/>
            <person name="Krusor M."/>
            <person name="Yao A.I."/>
            <person name="Wu D."/>
            <person name="Madern D."/>
            <person name="Eisen J.A."/>
            <person name="Darling A.E."/>
            <person name="Facciotti M.T."/>
        </authorList>
    </citation>
    <scope>NUCLEOTIDE SEQUENCE [LARGE SCALE GENOMIC DNA]</scope>
    <source>
        <strain evidence="1 2">ATCC BAA-1513</strain>
    </source>
</reference>
<proteinExistence type="predicted"/>
<protein>
    <recommendedName>
        <fullName evidence="3">PemK-like protein</fullName>
    </recommendedName>
</protein>
<keyword evidence="2" id="KW-1185">Reference proteome</keyword>
<sequence length="143" mass="15947">MLLLLQLVAKKNHLSTTNGKNMLLTRENSVTDSARFKKGDVFWAPDPFRRGSNPRLWLVLAADSLPYPGEEYICVALTTSDLPRNYELGDDWISGKDPSKTSYCSPWVVATIKHDAVVNPQGQATESFANEMVAECKQYLGPQ</sequence>
<organism evidence="1 2">
    <name type="scientific">Haloferax elongans ATCC BAA-1513</name>
    <dbReference type="NCBI Taxonomy" id="1230453"/>
    <lineage>
        <taxon>Archaea</taxon>
        <taxon>Methanobacteriati</taxon>
        <taxon>Methanobacteriota</taxon>
        <taxon>Stenosarchaea group</taxon>
        <taxon>Halobacteria</taxon>
        <taxon>Halobacteriales</taxon>
        <taxon>Haloferacaceae</taxon>
        <taxon>Haloferax</taxon>
    </lineage>
</organism>
<dbReference type="SUPFAM" id="SSF50118">
    <property type="entry name" value="Cell growth inhibitor/plasmid maintenance toxic component"/>
    <property type="match status" value="1"/>
</dbReference>
<dbReference type="Proteomes" id="UP000011612">
    <property type="component" value="Unassembled WGS sequence"/>
</dbReference>
<dbReference type="EMBL" id="AOLK01000007">
    <property type="protein sequence ID" value="ELZ88249.1"/>
    <property type="molecule type" value="Genomic_DNA"/>
</dbReference>
<accession>M0HYP8</accession>
<dbReference type="AlphaFoldDB" id="M0HYP8"/>
<comment type="caution">
    <text evidence="1">The sequence shown here is derived from an EMBL/GenBank/DDBJ whole genome shotgun (WGS) entry which is preliminary data.</text>
</comment>
<gene>
    <name evidence="1" type="ORF">C453_01685</name>
</gene>
<evidence type="ECO:0000313" key="2">
    <source>
        <dbReference type="Proteomes" id="UP000011612"/>
    </source>
</evidence>
<name>M0HYP8_HALEO</name>
<evidence type="ECO:0008006" key="3">
    <source>
        <dbReference type="Google" id="ProtNLM"/>
    </source>
</evidence>
<evidence type="ECO:0000313" key="1">
    <source>
        <dbReference type="EMBL" id="ELZ88249.1"/>
    </source>
</evidence>